<protein>
    <submittedName>
        <fullName evidence="2">Uncharacterized protein</fullName>
    </submittedName>
</protein>
<evidence type="ECO:0000256" key="1">
    <source>
        <dbReference type="SAM" id="MobiDB-lite"/>
    </source>
</evidence>
<keyword evidence="3" id="KW-1185">Reference proteome</keyword>
<comment type="caution">
    <text evidence="2">The sequence shown here is derived from an EMBL/GenBank/DDBJ whole genome shotgun (WGS) entry which is preliminary data.</text>
</comment>
<proteinExistence type="predicted"/>
<dbReference type="EMBL" id="JANPWB010000001">
    <property type="protein sequence ID" value="KAJ1218040.1"/>
    <property type="molecule type" value="Genomic_DNA"/>
</dbReference>
<gene>
    <name evidence="2" type="ORF">NDU88_005626</name>
</gene>
<evidence type="ECO:0000313" key="3">
    <source>
        <dbReference type="Proteomes" id="UP001066276"/>
    </source>
</evidence>
<feature type="region of interest" description="Disordered" evidence="1">
    <location>
        <begin position="35"/>
        <end position="84"/>
    </location>
</feature>
<reference evidence="2" key="1">
    <citation type="journal article" date="2022" name="bioRxiv">
        <title>Sequencing and chromosome-scale assembly of the giantPleurodeles waltlgenome.</title>
        <authorList>
            <person name="Brown T."/>
            <person name="Elewa A."/>
            <person name="Iarovenko S."/>
            <person name="Subramanian E."/>
            <person name="Araus A.J."/>
            <person name="Petzold A."/>
            <person name="Susuki M."/>
            <person name="Suzuki K.-i.T."/>
            <person name="Hayashi T."/>
            <person name="Toyoda A."/>
            <person name="Oliveira C."/>
            <person name="Osipova E."/>
            <person name="Leigh N.D."/>
            <person name="Simon A."/>
            <person name="Yun M.H."/>
        </authorList>
    </citation>
    <scope>NUCLEOTIDE SEQUENCE</scope>
    <source>
        <strain evidence="2">20211129_DDA</strain>
        <tissue evidence="2">Liver</tissue>
    </source>
</reference>
<organism evidence="2 3">
    <name type="scientific">Pleurodeles waltl</name>
    <name type="common">Iberian ribbed newt</name>
    <dbReference type="NCBI Taxonomy" id="8319"/>
    <lineage>
        <taxon>Eukaryota</taxon>
        <taxon>Metazoa</taxon>
        <taxon>Chordata</taxon>
        <taxon>Craniata</taxon>
        <taxon>Vertebrata</taxon>
        <taxon>Euteleostomi</taxon>
        <taxon>Amphibia</taxon>
        <taxon>Batrachia</taxon>
        <taxon>Caudata</taxon>
        <taxon>Salamandroidea</taxon>
        <taxon>Salamandridae</taxon>
        <taxon>Pleurodelinae</taxon>
        <taxon>Pleurodeles</taxon>
    </lineage>
</organism>
<dbReference type="Proteomes" id="UP001066276">
    <property type="component" value="Chromosome 1_1"/>
</dbReference>
<feature type="compositionally biased region" description="Basic and acidic residues" evidence="1">
    <location>
        <begin position="68"/>
        <end position="84"/>
    </location>
</feature>
<sequence length="113" mass="12933">MWITKNGDSRTFFDPEDLRTFLDKLQEQAHLMETATLPLQDIRETPSETNHPEATFNPERGTTLDPQPRGRDLERLAKSHDDRGQVLQAVAMYTQMLDRDKSRSPLKPTAAPT</sequence>
<accession>A0AAV7X171</accession>
<dbReference type="AlphaFoldDB" id="A0AAV7X171"/>
<name>A0AAV7X171_PLEWA</name>
<evidence type="ECO:0000313" key="2">
    <source>
        <dbReference type="EMBL" id="KAJ1218040.1"/>
    </source>
</evidence>